<evidence type="ECO:0000313" key="9">
    <source>
        <dbReference type="EMBL" id="RHB30889.1"/>
    </source>
</evidence>
<dbReference type="InterPro" id="IPR015882">
    <property type="entry name" value="HEX_bac_N"/>
</dbReference>
<evidence type="ECO:0000256" key="5">
    <source>
        <dbReference type="ARBA" id="ARBA00023295"/>
    </source>
</evidence>
<feature type="domain" description="Glycoside hydrolase family 20 catalytic" evidence="7">
    <location>
        <begin position="174"/>
        <end position="524"/>
    </location>
</feature>
<comment type="catalytic activity">
    <reaction evidence="1">
        <text>Hydrolysis of terminal non-reducing N-acetyl-D-hexosamine residues in N-acetyl-beta-D-hexosaminides.</text>
        <dbReference type="EC" id="3.2.1.52"/>
    </reaction>
</comment>
<evidence type="ECO:0000259" key="7">
    <source>
        <dbReference type="Pfam" id="PF00728"/>
    </source>
</evidence>
<evidence type="ECO:0000256" key="6">
    <source>
        <dbReference type="PIRSR" id="PIRSR625705-1"/>
    </source>
</evidence>
<dbReference type="PRINTS" id="PR00738">
    <property type="entry name" value="GLHYDRLASE20"/>
</dbReference>
<dbReference type="PANTHER" id="PTHR22600">
    <property type="entry name" value="BETA-HEXOSAMINIDASE"/>
    <property type="match status" value="1"/>
</dbReference>
<dbReference type="InterPro" id="IPR015883">
    <property type="entry name" value="Glyco_hydro_20_cat"/>
</dbReference>
<dbReference type="InterPro" id="IPR026876">
    <property type="entry name" value="Fn3_assoc_repeat"/>
</dbReference>
<evidence type="ECO:0000256" key="3">
    <source>
        <dbReference type="ARBA" id="ARBA00012663"/>
    </source>
</evidence>
<dbReference type="EMBL" id="QSGO01000025">
    <property type="protein sequence ID" value="RHB30889.1"/>
    <property type="molecule type" value="Genomic_DNA"/>
</dbReference>
<dbReference type="SUPFAM" id="SSF55545">
    <property type="entry name" value="beta-N-acetylhexosaminidase-like domain"/>
    <property type="match status" value="1"/>
</dbReference>
<dbReference type="EC" id="3.2.1.52" evidence="3"/>
<evidence type="ECO:0000256" key="1">
    <source>
        <dbReference type="ARBA" id="ARBA00001231"/>
    </source>
</evidence>
<feature type="active site" description="Proton donor" evidence="6">
    <location>
        <position position="348"/>
    </location>
</feature>
<dbReference type="Gene3D" id="3.20.20.80">
    <property type="entry name" value="Glycosidases"/>
    <property type="match status" value="1"/>
</dbReference>
<dbReference type="InterPro" id="IPR025705">
    <property type="entry name" value="Beta_hexosaminidase_sua/sub"/>
</dbReference>
<dbReference type="GO" id="GO:0005975">
    <property type="term" value="P:carbohydrate metabolic process"/>
    <property type="evidence" value="ECO:0007669"/>
    <property type="project" value="InterPro"/>
</dbReference>
<dbReference type="CDD" id="cd06563">
    <property type="entry name" value="GH20_chitobiase-like"/>
    <property type="match status" value="1"/>
</dbReference>
<dbReference type="Gene3D" id="3.30.379.10">
    <property type="entry name" value="Chitobiase/beta-hexosaminidase domain 2-like"/>
    <property type="match status" value="1"/>
</dbReference>
<dbReference type="InterPro" id="IPR029018">
    <property type="entry name" value="Hex-like_dom2"/>
</dbReference>
<dbReference type="GO" id="GO:0016020">
    <property type="term" value="C:membrane"/>
    <property type="evidence" value="ECO:0007669"/>
    <property type="project" value="TreeGrafter"/>
</dbReference>
<evidence type="ECO:0000259" key="8">
    <source>
        <dbReference type="Pfam" id="PF02838"/>
    </source>
</evidence>
<dbReference type="Pfam" id="PF02838">
    <property type="entry name" value="Glyco_hydro_20b"/>
    <property type="match status" value="1"/>
</dbReference>
<dbReference type="SUPFAM" id="SSF51445">
    <property type="entry name" value="(Trans)glycosidases"/>
    <property type="match status" value="1"/>
</dbReference>
<keyword evidence="4" id="KW-0378">Hydrolase</keyword>
<dbReference type="Proteomes" id="UP000284379">
    <property type="component" value="Unassembled WGS sequence"/>
</dbReference>
<comment type="similarity">
    <text evidence="2">Belongs to the glycosyl hydrolase 20 family.</text>
</comment>
<dbReference type="GO" id="GO:0030203">
    <property type="term" value="P:glycosaminoglycan metabolic process"/>
    <property type="evidence" value="ECO:0007669"/>
    <property type="project" value="TreeGrafter"/>
</dbReference>
<name>A0A413VBI6_9BACE</name>
<organism evidence="9 10">
    <name type="scientific">Bacteroides nordii</name>
    <dbReference type="NCBI Taxonomy" id="291645"/>
    <lineage>
        <taxon>Bacteria</taxon>
        <taxon>Pseudomonadati</taxon>
        <taxon>Bacteroidota</taxon>
        <taxon>Bacteroidia</taxon>
        <taxon>Bacteroidales</taxon>
        <taxon>Bacteroidaceae</taxon>
        <taxon>Bacteroides</taxon>
    </lineage>
</organism>
<accession>A0A413VBI6</accession>
<dbReference type="AlphaFoldDB" id="A0A413VBI6"/>
<dbReference type="GO" id="GO:0004563">
    <property type="term" value="F:beta-N-acetylhexosaminidase activity"/>
    <property type="evidence" value="ECO:0007669"/>
    <property type="project" value="UniProtKB-EC"/>
</dbReference>
<dbReference type="GeneID" id="69501424"/>
<comment type="caution">
    <text evidence="9">The sequence shown here is derived from an EMBL/GenBank/DDBJ whole genome shotgun (WGS) entry which is preliminary data.</text>
</comment>
<proteinExistence type="inferred from homology"/>
<gene>
    <name evidence="9" type="ORF">DW888_18455</name>
</gene>
<protein>
    <recommendedName>
        <fullName evidence="3">beta-N-acetylhexosaminidase</fullName>
        <ecNumber evidence="3">3.2.1.52</ecNumber>
    </recommendedName>
</protein>
<evidence type="ECO:0000256" key="2">
    <source>
        <dbReference type="ARBA" id="ARBA00006285"/>
    </source>
</evidence>
<dbReference type="PANTHER" id="PTHR22600:SF57">
    <property type="entry name" value="BETA-N-ACETYLHEXOSAMINIDASE"/>
    <property type="match status" value="1"/>
</dbReference>
<dbReference type="Pfam" id="PF13287">
    <property type="entry name" value="Fn3_assoc"/>
    <property type="match status" value="1"/>
</dbReference>
<sequence>MSLSKHFCGILSASLCTLMLSMTSCQEKGNKEQCSLIPQPNELKTNTGHFAFNNSTVFYVSPELDKNSTPIIESFSENLNTVSGFQTAVQPLNETETLSKQSIVFKTNEKIAPEGYELNIQPDEIMIQASDRSGVFYALQTLKQLLPVAIYGNEPVADTQWTLPCVEIKDAPRFGYRGLHIDVARHFFPKEEMKKILDLMALHKQNQLHWHLTDDQGWRIEIKKYPLLTEIGSIRNKTMIRKEWENYDTTPYGGFYTQEDIKEVVEYANERCINVIPEIDLPGHMMAALAAYPNLGCTGGPYEVSGQWGVRDDVLCPGKEETFTFIENVLTEVMELFPSEYIHIGGDECPKARWEKCPRCQARIKAEGLKANEKHKAEFFLQSYVTARVEKFLNDHGRKIIGWDEILEGELAPNATVMSWRGMDGGIEAARLKHPVIMTPNNYVYLDYYPTMNTQDEPLAIGGYNPVEKVYSLEPVPAVLNEQERAYIIGAQGNLWTEYILSNEQLEYMLLPRLAALSEVQWTQPANKSWERFQNSLSHIISIYNVMGVNYGKHIYEIAAKYDVPTASEGKVVVTLSTLGDSPMYYTLDGSQPTEESTRYTRPIAISKSCVLQAIVVRDNVKTRTFKKEFNFNKATGKLATLATTPTEKYTFAGASILTDGLRGDFNYSTGYWMGFMDEPMDITIDLGKATPVSSVKVGAMIQFGEYIFPPTKITVWTATGKNGEFIKQGETDIPVATTDVKDGLAEYSCQFKEVEADRIRILVNTTSSIPDWHGAHTEKAHMFIDEVIVE</sequence>
<keyword evidence="5" id="KW-0326">Glycosidase</keyword>
<evidence type="ECO:0000256" key="4">
    <source>
        <dbReference type="ARBA" id="ARBA00022801"/>
    </source>
</evidence>
<feature type="domain" description="Beta-hexosaminidase bacterial type N-terminal" evidence="8">
    <location>
        <begin position="34"/>
        <end position="171"/>
    </location>
</feature>
<dbReference type="PROSITE" id="PS51257">
    <property type="entry name" value="PROKAR_LIPOPROTEIN"/>
    <property type="match status" value="1"/>
</dbReference>
<dbReference type="RefSeq" id="WP_025866912.1">
    <property type="nucleotide sequence ID" value="NZ_CABJFV010000025.1"/>
</dbReference>
<reference evidence="9 10" key="1">
    <citation type="submission" date="2018-08" db="EMBL/GenBank/DDBJ databases">
        <title>A genome reference for cultivated species of the human gut microbiota.</title>
        <authorList>
            <person name="Zou Y."/>
            <person name="Xue W."/>
            <person name="Luo G."/>
        </authorList>
    </citation>
    <scope>NUCLEOTIDE SEQUENCE [LARGE SCALE GENOMIC DNA]</scope>
    <source>
        <strain evidence="9 10">AM40-30BH</strain>
    </source>
</reference>
<dbReference type="Pfam" id="PF00728">
    <property type="entry name" value="Glyco_hydro_20"/>
    <property type="match status" value="1"/>
</dbReference>
<evidence type="ECO:0000313" key="10">
    <source>
        <dbReference type="Proteomes" id="UP000284379"/>
    </source>
</evidence>
<dbReference type="InterPro" id="IPR017853">
    <property type="entry name" value="GH"/>
</dbReference>